<dbReference type="EMBL" id="JANKHG010000001">
    <property type="protein sequence ID" value="MCR2745053.1"/>
    <property type="molecule type" value="Genomic_DNA"/>
</dbReference>
<keyword evidence="2" id="KW-1185">Reference proteome</keyword>
<evidence type="ECO:0008006" key="3">
    <source>
        <dbReference type="Google" id="ProtNLM"/>
    </source>
</evidence>
<accession>A0ABT1XEL3</accession>
<reference evidence="1" key="1">
    <citation type="submission" date="2022-07" db="EMBL/GenBank/DDBJ databases">
        <authorList>
            <person name="Xamxidin M."/>
        </authorList>
    </citation>
    <scope>NUCLEOTIDE SEQUENCE</scope>
    <source>
        <strain evidence="1">YS8-69</strain>
    </source>
</reference>
<comment type="caution">
    <text evidence="1">The sequence shown here is derived from an EMBL/GenBank/DDBJ whole genome shotgun (WGS) entry which is preliminary data.</text>
</comment>
<dbReference type="Proteomes" id="UP001165267">
    <property type="component" value="Unassembled WGS sequence"/>
</dbReference>
<gene>
    <name evidence="1" type="ORF">NSP04_00140</name>
</gene>
<dbReference type="RefSeq" id="WP_257510307.1">
    <property type="nucleotide sequence ID" value="NZ_JANKHG010000001.1"/>
</dbReference>
<evidence type="ECO:0000313" key="2">
    <source>
        <dbReference type="Proteomes" id="UP001165267"/>
    </source>
</evidence>
<organism evidence="1 2">
    <name type="scientific">Limnobacter parvus</name>
    <dbReference type="NCBI Taxonomy" id="2939690"/>
    <lineage>
        <taxon>Bacteria</taxon>
        <taxon>Pseudomonadati</taxon>
        <taxon>Pseudomonadota</taxon>
        <taxon>Betaproteobacteria</taxon>
        <taxon>Burkholderiales</taxon>
        <taxon>Burkholderiaceae</taxon>
        <taxon>Limnobacter</taxon>
    </lineage>
</organism>
<sequence length="40" mass="4591">MRQAMVWVNKLGGQFKAARNQRLQKKLSKRLGKLVSYGLS</sequence>
<protein>
    <recommendedName>
        <fullName evidence="3">Transposase</fullName>
    </recommendedName>
</protein>
<evidence type="ECO:0000313" key="1">
    <source>
        <dbReference type="EMBL" id="MCR2745053.1"/>
    </source>
</evidence>
<proteinExistence type="predicted"/>
<name>A0ABT1XEL3_9BURK</name>